<sequence>MYVVKVRSVDVDLDEFQGEPDYVAERKAKEAAERVEGPLLDTSLCFNALGGLPGVYVKWFLKKLGPSGLHQMLDIGGRVEISEFRAQEYRKAVSAAVEGSR</sequence>
<name>A0A3P7IHW4_STRVU</name>
<keyword evidence="2" id="KW-0378">Hydrolase</keyword>
<dbReference type="GO" id="GO:0005737">
    <property type="term" value="C:cytoplasm"/>
    <property type="evidence" value="ECO:0007669"/>
    <property type="project" value="TreeGrafter"/>
</dbReference>
<dbReference type="AlphaFoldDB" id="A0A3P7IHW4"/>
<dbReference type="Gene3D" id="3.90.950.10">
    <property type="match status" value="1"/>
</dbReference>
<reference evidence="3 4" key="1">
    <citation type="submission" date="2018-11" db="EMBL/GenBank/DDBJ databases">
        <authorList>
            <consortium name="Pathogen Informatics"/>
        </authorList>
    </citation>
    <scope>NUCLEOTIDE SEQUENCE [LARGE SCALE GENOMIC DNA]</scope>
</reference>
<dbReference type="GO" id="GO:0047429">
    <property type="term" value="F:nucleoside triphosphate diphosphatase activity"/>
    <property type="evidence" value="ECO:0007669"/>
    <property type="project" value="InterPro"/>
</dbReference>
<keyword evidence="4" id="KW-1185">Reference proteome</keyword>
<protein>
    <submittedName>
        <fullName evidence="3">Uncharacterized protein</fullName>
    </submittedName>
</protein>
<evidence type="ECO:0000256" key="1">
    <source>
        <dbReference type="ARBA" id="ARBA00008023"/>
    </source>
</evidence>
<dbReference type="PANTHER" id="PTHR11067:SF9">
    <property type="entry name" value="INOSINE TRIPHOSPHATE PYROPHOSPHATASE"/>
    <property type="match status" value="1"/>
</dbReference>
<dbReference type="EMBL" id="UYYB01005708">
    <property type="protein sequence ID" value="VDM67503.1"/>
    <property type="molecule type" value="Genomic_DNA"/>
</dbReference>
<comment type="similarity">
    <text evidence="1">Belongs to the HAM1 NTPase family.</text>
</comment>
<accession>A0A3P7IHW4</accession>
<dbReference type="Proteomes" id="UP000270094">
    <property type="component" value="Unassembled WGS sequence"/>
</dbReference>
<evidence type="ECO:0000313" key="3">
    <source>
        <dbReference type="EMBL" id="VDM67503.1"/>
    </source>
</evidence>
<evidence type="ECO:0000256" key="2">
    <source>
        <dbReference type="ARBA" id="ARBA00022801"/>
    </source>
</evidence>
<dbReference type="InterPro" id="IPR002637">
    <property type="entry name" value="RdgB/HAM1"/>
</dbReference>
<dbReference type="PANTHER" id="PTHR11067">
    <property type="entry name" value="INOSINE TRIPHOSPHATE PYROPHOSPHATASE/HAM1 PROTEIN"/>
    <property type="match status" value="1"/>
</dbReference>
<evidence type="ECO:0000313" key="4">
    <source>
        <dbReference type="Proteomes" id="UP000270094"/>
    </source>
</evidence>
<gene>
    <name evidence="3" type="ORF">SVUK_LOCUS2501</name>
</gene>
<dbReference type="OrthoDB" id="6288734at2759"/>
<dbReference type="Pfam" id="PF01725">
    <property type="entry name" value="Ham1p_like"/>
    <property type="match status" value="1"/>
</dbReference>
<proteinExistence type="inferred from homology"/>
<dbReference type="GO" id="GO:0009143">
    <property type="term" value="P:nucleoside triphosphate catabolic process"/>
    <property type="evidence" value="ECO:0007669"/>
    <property type="project" value="InterPro"/>
</dbReference>
<dbReference type="SUPFAM" id="SSF52972">
    <property type="entry name" value="ITPase-like"/>
    <property type="match status" value="1"/>
</dbReference>
<organism evidence="3 4">
    <name type="scientific">Strongylus vulgaris</name>
    <name type="common">Blood worm</name>
    <dbReference type="NCBI Taxonomy" id="40348"/>
    <lineage>
        <taxon>Eukaryota</taxon>
        <taxon>Metazoa</taxon>
        <taxon>Ecdysozoa</taxon>
        <taxon>Nematoda</taxon>
        <taxon>Chromadorea</taxon>
        <taxon>Rhabditida</taxon>
        <taxon>Rhabditina</taxon>
        <taxon>Rhabditomorpha</taxon>
        <taxon>Strongyloidea</taxon>
        <taxon>Strongylidae</taxon>
        <taxon>Strongylus</taxon>
    </lineage>
</organism>
<dbReference type="InterPro" id="IPR029001">
    <property type="entry name" value="ITPase-like_fam"/>
</dbReference>